<keyword evidence="2" id="KW-0472">Membrane</keyword>
<evidence type="ECO:0000256" key="1">
    <source>
        <dbReference type="SAM" id="MobiDB-lite"/>
    </source>
</evidence>
<protein>
    <submittedName>
        <fullName evidence="3">Uncharacterized protein</fullName>
    </submittedName>
</protein>
<keyword evidence="4" id="KW-1185">Reference proteome</keyword>
<evidence type="ECO:0000256" key="2">
    <source>
        <dbReference type="SAM" id="Phobius"/>
    </source>
</evidence>
<feature type="compositionally biased region" description="Basic residues" evidence="1">
    <location>
        <begin position="1"/>
        <end position="13"/>
    </location>
</feature>
<sequence length="104" mass="11909">MEQRRRVQNKAKSQRVPDEEISTSRVIKALFLTFLSLLLIVLWGYHSVWAVKVVIYKTYGNLINNLVFGPGTLIANGGLSVKFVTYLNEILLDDKIDADHKKYL</sequence>
<dbReference type="RefSeq" id="XP_015465750.1">
    <property type="nucleotide sequence ID" value="XM_015613417.1"/>
</dbReference>
<dbReference type="OrthoDB" id="4086878at2759"/>
<reference evidence="3 4" key="1">
    <citation type="submission" date="2015-11" db="EMBL/GenBank/DDBJ databases">
        <title>The genome of Debaryomyces fabryi.</title>
        <authorList>
            <person name="Tafer H."/>
            <person name="Lopandic K."/>
        </authorList>
    </citation>
    <scope>NUCLEOTIDE SEQUENCE [LARGE SCALE GENOMIC DNA]</scope>
    <source>
        <strain evidence="3 4">CBS 789</strain>
    </source>
</reference>
<accession>A0A0V1PU04</accession>
<keyword evidence="2" id="KW-0812">Transmembrane</keyword>
<comment type="caution">
    <text evidence="3">The sequence shown here is derived from an EMBL/GenBank/DDBJ whole genome shotgun (WGS) entry which is preliminary data.</text>
</comment>
<dbReference type="EMBL" id="LMYN01000128">
    <property type="protein sequence ID" value="KRZ99647.1"/>
    <property type="molecule type" value="Genomic_DNA"/>
</dbReference>
<organism evidence="3 4">
    <name type="scientific">Debaryomyces fabryi</name>
    <dbReference type="NCBI Taxonomy" id="58627"/>
    <lineage>
        <taxon>Eukaryota</taxon>
        <taxon>Fungi</taxon>
        <taxon>Dikarya</taxon>
        <taxon>Ascomycota</taxon>
        <taxon>Saccharomycotina</taxon>
        <taxon>Pichiomycetes</taxon>
        <taxon>Debaryomycetaceae</taxon>
        <taxon>Debaryomyces</taxon>
    </lineage>
</organism>
<proteinExistence type="predicted"/>
<name>A0A0V1PU04_9ASCO</name>
<evidence type="ECO:0000313" key="3">
    <source>
        <dbReference type="EMBL" id="KRZ99647.1"/>
    </source>
</evidence>
<evidence type="ECO:0000313" key="4">
    <source>
        <dbReference type="Proteomes" id="UP000054251"/>
    </source>
</evidence>
<feature type="transmembrane region" description="Helical" evidence="2">
    <location>
        <begin position="29"/>
        <end position="46"/>
    </location>
</feature>
<gene>
    <name evidence="3" type="ORF">AC631_04588</name>
</gene>
<feature type="region of interest" description="Disordered" evidence="1">
    <location>
        <begin position="1"/>
        <end position="20"/>
    </location>
</feature>
<dbReference type="GeneID" id="26841597"/>
<feature type="transmembrane region" description="Helical" evidence="2">
    <location>
        <begin position="66"/>
        <end position="87"/>
    </location>
</feature>
<keyword evidence="2" id="KW-1133">Transmembrane helix</keyword>
<dbReference type="Proteomes" id="UP000054251">
    <property type="component" value="Unassembled WGS sequence"/>
</dbReference>
<dbReference type="AlphaFoldDB" id="A0A0V1PU04"/>